<dbReference type="AlphaFoldDB" id="W1NWC9"/>
<dbReference type="SUPFAM" id="SSF52058">
    <property type="entry name" value="L domain-like"/>
    <property type="match status" value="1"/>
</dbReference>
<dbReference type="PANTHER" id="PTHR23155:SF1205">
    <property type="entry name" value="DISEASE RESISTANCE PROTEIN RPM1"/>
    <property type="match status" value="1"/>
</dbReference>
<dbReference type="HOGENOM" id="CLU_000837_25_4_1"/>
<reference evidence="9" key="1">
    <citation type="journal article" date="2013" name="Science">
        <title>The Amborella genome and the evolution of flowering plants.</title>
        <authorList>
            <consortium name="Amborella Genome Project"/>
        </authorList>
    </citation>
    <scope>NUCLEOTIDE SEQUENCE [LARGE SCALE GENOMIC DNA]</scope>
</reference>
<accession>W1NWC9</accession>
<dbReference type="Pfam" id="PF00931">
    <property type="entry name" value="NB-ARC"/>
    <property type="match status" value="1"/>
</dbReference>
<gene>
    <name evidence="8" type="ORF">AMTR_s00088p00134370</name>
</gene>
<dbReference type="EMBL" id="KI394998">
    <property type="protein sequence ID" value="ERM99585.1"/>
    <property type="molecule type" value="Genomic_DNA"/>
</dbReference>
<name>W1NWC9_AMBTC</name>
<dbReference type="Gene3D" id="1.20.5.4130">
    <property type="match status" value="1"/>
</dbReference>
<dbReference type="InterPro" id="IPR058922">
    <property type="entry name" value="WHD_DRP"/>
</dbReference>
<dbReference type="InterPro" id="IPR038005">
    <property type="entry name" value="RX-like_CC"/>
</dbReference>
<keyword evidence="2" id="KW-0547">Nucleotide-binding</keyword>
<dbReference type="InterPro" id="IPR042197">
    <property type="entry name" value="Apaf_helical"/>
</dbReference>
<dbReference type="GO" id="GO:0006952">
    <property type="term" value="P:defense response"/>
    <property type="evidence" value="ECO:0007669"/>
    <property type="project" value="UniProtKB-KW"/>
</dbReference>
<dbReference type="GO" id="GO:0051707">
    <property type="term" value="P:response to other organism"/>
    <property type="evidence" value="ECO:0007669"/>
    <property type="project" value="UniProtKB-ARBA"/>
</dbReference>
<dbReference type="Gramene" id="ERM99585">
    <property type="protein sequence ID" value="ERM99585"/>
    <property type="gene ID" value="AMTR_s00088p00134370"/>
</dbReference>
<dbReference type="Gene3D" id="3.40.50.300">
    <property type="entry name" value="P-loop containing nucleotide triphosphate hydrolases"/>
    <property type="match status" value="1"/>
</dbReference>
<sequence length="901" mass="102378">MAESAAAFVIEKLGEHLEKNLTLLLEVEGDVQWIKDELESMRVFLKSADKKSDTNEALDAWVRQVRDVAYDAEDALDEFILRMEGTEQLNGCIECLISLAHFVEILRIKHEVGTKIRSIKERAREIFARRTRFNLEKEEMTSNITSSGQESPLANSYSVEDEHLEGIGKKVQMLEGWLVDGDLQVKVISILGMGGLGKTTLAKRIYNMENIRKHFNCCAWVTVSQQFTKIEILNSILKGFSQSHEDEIDEGNLRGKIHACLQDKRYLLVLDDVWSEDVWGWVHTMFPGLVNGSRFLITTRIAEVASPMHVRSMIYSLEPLSKEEAWSLFCKKAFWIEDGNTCPLDLEEEGRQIVKECDGLPLAIVAIGSMMSKKAKTSVEWAKIRRSLAWELNNHPYLEGVRGILSLSFKDLVPLLKYCFFYCCLFPEDFKIRRSKLIRLWVAEGFIEGHEGMTKEEVAGDYFKELLDRNLIHVAKISTSGQVKACRVHDVVRKLGLSLSQKETFGVFQDGRDRKFDKKTRRIAILNSTLCSSAEMEISHLRTLLLFVAYRSIPLYFPQLMHSSQFLRVLDLQGIHMEYLPEEVVHLIHLRYLGLRDTGIKKVPKSLEKLRSLITLDLEGFKGALPSGIFKIQTLTYLNVAQFDVGFVIPLGLRVPNGIGSLMNLQTLGYIRGDSDIVKDLGNLRQLRKLKIQLEKSEAGNELCASVQNMDSLRSLNIASWDADGSPLLVEHISPPQTLEKLSLFGALGHLPYCLKSLPNLLVLYLGFSKLSEDPLLILETMPNLRGLYLRRAYVGKQIGRLSPSGFPKLQRLCLHYLSEVEEWGEVEEGAMPRLCQLSIHSCKKLRALPQGFQGLRALKELFITSMENDFVLRLECADGEDRSKVQHVAEVWINGKQMNK</sequence>
<evidence type="ECO:0000256" key="3">
    <source>
        <dbReference type="ARBA" id="ARBA00022821"/>
    </source>
</evidence>
<dbReference type="Gene3D" id="1.10.10.10">
    <property type="entry name" value="Winged helix-like DNA-binding domain superfamily/Winged helix DNA-binding domain"/>
    <property type="match status" value="1"/>
</dbReference>
<dbReference type="CDD" id="cd14798">
    <property type="entry name" value="RX-CC_like"/>
    <property type="match status" value="1"/>
</dbReference>
<proteinExistence type="predicted"/>
<dbReference type="InterPro" id="IPR002182">
    <property type="entry name" value="NB-ARC"/>
</dbReference>
<evidence type="ECO:0000313" key="9">
    <source>
        <dbReference type="Proteomes" id="UP000017836"/>
    </source>
</evidence>
<evidence type="ECO:0000259" key="4">
    <source>
        <dbReference type="Pfam" id="PF00931"/>
    </source>
</evidence>
<dbReference type="KEGG" id="atr:18427620"/>
<dbReference type="InterPro" id="IPR027417">
    <property type="entry name" value="P-loop_NTPase"/>
</dbReference>
<dbReference type="Gene3D" id="3.80.10.10">
    <property type="entry name" value="Ribonuclease Inhibitor"/>
    <property type="match status" value="1"/>
</dbReference>
<dbReference type="OrthoDB" id="598235at2759"/>
<organism evidence="8 9">
    <name type="scientific">Amborella trichopoda</name>
    <dbReference type="NCBI Taxonomy" id="13333"/>
    <lineage>
        <taxon>Eukaryota</taxon>
        <taxon>Viridiplantae</taxon>
        <taxon>Streptophyta</taxon>
        <taxon>Embryophyta</taxon>
        <taxon>Tracheophyta</taxon>
        <taxon>Spermatophyta</taxon>
        <taxon>Magnoliopsida</taxon>
        <taxon>Amborellales</taxon>
        <taxon>Amborellaceae</taxon>
        <taxon>Amborella</taxon>
    </lineage>
</organism>
<protein>
    <submittedName>
        <fullName evidence="8">Uncharacterized protein</fullName>
    </submittedName>
</protein>
<evidence type="ECO:0000256" key="2">
    <source>
        <dbReference type="ARBA" id="ARBA00022741"/>
    </source>
</evidence>
<keyword evidence="3" id="KW-0611">Plant defense</keyword>
<dbReference type="FunFam" id="1.10.10.10:FF:000322">
    <property type="entry name" value="Probable disease resistance protein At1g63360"/>
    <property type="match status" value="1"/>
</dbReference>
<dbReference type="Proteomes" id="UP000017836">
    <property type="component" value="Unassembled WGS sequence"/>
</dbReference>
<dbReference type="InterPro" id="IPR044974">
    <property type="entry name" value="Disease_R_plants"/>
</dbReference>
<evidence type="ECO:0000259" key="5">
    <source>
        <dbReference type="Pfam" id="PF18052"/>
    </source>
</evidence>
<dbReference type="InterPro" id="IPR055414">
    <property type="entry name" value="LRR_R13L4/SHOC2-like"/>
</dbReference>
<dbReference type="GO" id="GO:0043531">
    <property type="term" value="F:ADP binding"/>
    <property type="evidence" value="ECO:0007669"/>
    <property type="project" value="InterPro"/>
</dbReference>
<feature type="domain" description="NB-ARC" evidence="4">
    <location>
        <begin position="169"/>
        <end position="334"/>
    </location>
</feature>
<dbReference type="InterPro" id="IPR041118">
    <property type="entry name" value="Rx_N"/>
</dbReference>
<dbReference type="Pfam" id="PF23598">
    <property type="entry name" value="LRR_14"/>
    <property type="match status" value="1"/>
</dbReference>
<dbReference type="SUPFAM" id="SSF52540">
    <property type="entry name" value="P-loop containing nucleoside triphosphate hydrolases"/>
    <property type="match status" value="1"/>
</dbReference>
<evidence type="ECO:0000313" key="8">
    <source>
        <dbReference type="EMBL" id="ERM99585.1"/>
    </source>
</evidence>
<evidence type="ECO:0000259" key="7">
    <source>
        <dbReference type="Pfam" id="PF23598"/>
    </source>
</evidence>
<dbReference type="eggNOG" id="KOG4658">
    <property type="taxonomic scope" value="Eukaryota"/>
</dbReference>
<feature type="domain" description="Disease resistance protein winged helix" evidence="6">
    <location>
        <begin position="425"/>
        <end position="495"/>
    </location>
</feature>
<evidence type="ECO:0000259" key="6">
    <source>
        <dbReference type="Pfam" id="PF23559"/>
    </source>
</evidence>
<dbReference type="Pfam" id="PF18052">
    <property type="entry name" value="Rx_N"/>
    <property type="match status" value="1"/>
</dbReference>
<dbReference type="InterPro" id="IPR036388">
    <property type="entry name" value="WH-like_DNA-bd_sf"/>
</dbReference>
<dbReference type="OMA" id="MRDIMLD"/>
<dbReference type="FunFam" id="3.40.50.300:FF:001091">
    <property type="entry name" value="Probable disease resistance protein At1g61300"/>
    <property type="match status" value="1"/>
</dbReference>
<dbReference type="Gene3D" id="1.10.8.430">
    <property type="entry name" value="Helical domain of apoptotic protease-activating factors"/>
    <property type="match status" value="1"/>
</dbReference>
<keyword evidence="1" id="KW-0677">Repeat</keyword>
<dbReference type="InterPro" id="IPR032675">
    <property type="entry name" value="LRR_dom_sf"/>
</dbReference>
<feature type="domain" description="Disease resistance R13L4/SHOC-2-like LRR" evidence="7">
    <location>
        <begin position="560"/>
        <end position="862"/>
    </location>
</feature>
<dbReference type="PRINTS" id="PR00364">
    <property type="entry name" value="DISEASERSIST"/>
</dbReference>
<feature type="domain" description="Disease resistance N-terminal" evidence="5">
    <location>
        <begin position="7"/>
        <end position="87"/>
    </location>
</feature>
<dbReference type="Pfam" id="PF23559">
    <property type="entry name" value="WHD_DRP"/>
    <property type="match status" value="1"/>
</dbReference>
<keyword evidence="9" id="KW-1185">Reference proteome</keyword>
<evidence type="ECO:0000256" key="1">
    <source>
        <dbReference type="ARBA" id="ARBA00022737"/>
    </source>
</evidence>
<dbReference type="PANTHER" id="PTHR23155">
    <property type="entry name" value="DISEASE RESISTANCE PROTEIN RP"/>
    <property type="match status" value="1"/>
</dbReference>